<dbReference type="InterPro" id="IPR003877">
    <property type="entry name" value="SPRY_dom"/>
</dbReference>
<dbReference type="CDD" id="cd19769">
    <property type="entry name" value="Bbox2_TRIM16-like"/>
    <property type="match status" value="2"/>
</dbReference>
<sequence length="864" mass="98856">MASADLRDELTCSICLSIYTDPVTLTCGHSFCRFCIGNVFDKQEKSEVYTCPECRAEFPERPALIKNRKLCNIAESFLSKHPEQEEVRILCTYCIHSPVPAAKTCLLCEASLCENHLRVHSKSEDHILIEPTNSLLDVKCSVHKKLLEYYCFEDATSMCVYCRLDEEHRGHQVETLNEASEKKKEILRNILEKLTLKMVDVEKRVQNLHEHRRNVQGKAAGLTEQVISLIRSIREQLVALEKQVLSEINRQEEQVSRRVSDLIKQLEKEKDGISMKIEQIKKRLFSMTDPLTILQKPESDGSDYCDAADGDNEERGDPLCTVEDLDVCLGSAILHSGLASIVAGVMRRRHVLEASDRSLNVSTALDILLDVNTAGNNVAISDELKTISRSEINLRRQETLERFQFSQVLSNVSFSSGRHYWEVEGSESGDLSVGLAYPSIDRKGHHSGIGYNNKSWGLWKWNNNLYVMMHDRKGIWLPSQPTCQRLEIYLDYEAGRLSFYELCDPMTHLHTFTATFTEPLHACFCGCAPPFVFLVKCLRLLTGEEIKDRTQEPETDYSSENCHIYSDPVTLTCGHSYCQVCITRTWDIQEEDKRGYSCPECLQGFRRKPELKRNMNLCNIADLFVPSEPVSIENRKCSIHKRVLEYYCLEDTVYICVSCLLAEEHRGHQVETLNEVTVKKKVVEDLDRQLDITDNPASDILLDVSTVGNNVTVSGDLTTASWSEISMSRPQTPERFQVSQVLSSRSFSSGRHYFEVEGSESGEWIIGMAYRSIDREGGQSYIGNNNKSWGLWRWDQNQYYMRHDLKVIPLPQKPSCQKFALYLDYEAGHLLFYELCEPSRQLHTFTVTFTEPLHVAFWIGRRGK</sequence>
<reference evidence="13" key="1">
    <citation type="submission" date="2022-03" db="EMBL/GenBank/DDBJ databases">
        <authorList>
            <person name="Alioto T."/>
            <person name="Alioto T."/>
            <person name="Gomez Garrido J."/>
        </authorList>
    </citation>
    <scope>NUCLEOTIDE SEQUENCE</scope>
</reference>
<dbReference type="Pfam" id="PF13445">
    <property type="entry name" value="zf-RING_UBOX"/>
    <property type="match status" value="1"/>
</dbReference>
<dbReference type="SUPFAM" id="SSF57850">
    <property type="entry name" value="RING/U-box"/>
    <property type="match status" value="2"/>
</dbReference>
<feature type="domain" description="B box-type" evidence="11">
    <location>
        <begin position="632"/>
        <end position="673"/>
    </location>
</feature>
<keyword evidence="6" id="KW-0391">Immunity</keyword>
<dbReference type="InterPro" id="IPR003649">
    <property type="entry name" value="Bbox_C"/>
</dbReference>
<dbReference type="PROSITE" id="PS00518">
    <property type="entry name" value="ZF_RING_1"/>
    <property type="match status" value="2"/>
</dbReference>
<evidence type="ECO:0000256" key="3">
    <source>
        <dbReference type="ARBA" id="ARBA00022771"/>
    </source>
</evidence>
<feature type="domain" description="B box-type" evidence="11">
    <location>
        <begin position="140"/>
        <end position="176"/>
    </location>
</feature>
<dbReference type="PROSITE" id="PS50089">
    <property type="entry name" value="ZF_RING_2"/>
    <property type="match status" value="1"/>
</dbReference>
<dbReference type="GO" id="GO:0005737">
    <property type="term" value="C:cytoplasm"/>
    <property type="evidence" value="ECO:0007669"/>
    <property type="project" value="UniProtKB-ARBA"/>
</dbReference>
<evidence type="ECO:0000256" key="9">
    <source>
        <dbReference type="SAM" id="Coils"/>
    </source>
</evidence>
<dbReference type="PANTHER" id="PTHR25465">
    <property type="entry name" value="B-BOX DOMAIN CONTAINING"/>
    <property type="match status" value="1"/>
</dbReference>
<dbReference type="AlphaFoldDB" id="A0AAD1WSZ1"/>
<feature type="coiled-coil region" evidence="9">
    <location>
        <begin position="245"/>
        <end position="283"/>
    </location>
</feature>
<dbReference type="Pfam" id="PF00643">
    <property type="entry name" value="zf-B_box"/>
    <property type="match status" value="2"/>
</dbReference>
<evidence type="ECO:0000259" key="10">
    <source>
        <dbReference type="PROSITE" id="PS50089"/>
    </source>
</evidence>
<dbReference type="PANTHER" id="PTHR25465:SF41">
    <property type="entry name" value="E3 UBIQUITIN-PROTEIN LIGASE RNF135"/>
    <property type="match status" value="1"/>
</dbReference>
<feature type="domain" description="RING-type" evidence="10">
    <location>
        <begin position="12"/>
        <end position="55"/>
    </location>
</feature>
<evidence type="ECO:0000259" key="11">
    <source>
        <dbReference type="PROSITE" id="PS50119"/>
    </source>
</evidence>
<dbReference type="PROSITE" id="PS50188">
    <property type="entry name" value="B302_SPRY"/>
    <property type="match status" value="2"/>
</dbReference>
<dbReference type="SMART" id="SM00184">
    <property type="entry name" value="RING"/>
    <property type="match status" value="2"/>
</dbReference>
<feature type="non-terminal residue" evidence="13">
    <location>
        <position position="864"/>
    </location>
</feature>
<dbReference type="PRINTS" id="PR01407">
    <property type="entry name" value="BUTYPHLNCDUF"/>
</dbReference>
<dbReference type="InterPro" id="IPR001841">
    <property type="entry name" value="Znf_RING"/>
</dbReference>
<gene>
    <name evidence="13" type="ORF">PECUL_23A008919</name>
</gene>
<name>A0AAD1WSZ1_PELCU</name>
<evidence type="ECO:0000256" key="5">
    <source>
        <dbReference type="ARBA" id="ARBA00022833"/>
    </source>
</evidence>
<protein>
    <submittedName>
        <fullName evidence="13">E3 ubiquitin ISG15 ligase TRIM25-like</fullName>
    </submittedName>
</protein>
<feature type="domain" description="B30.2/SPRY" evidence="12">
    <location>
        <begin position="680"/>
        <end position="864"/>
    </location>
</feature>
<evidence type="ECO:0000313" key="13">
    <source>
        <dbReference type="EMBL" id="CAH2321036.1"/>
    </source>
</evidence>
<evidence type="ECO:0000256" key="4">
    <source>
        <dbReference type="ARBA" id="ARBA00022786"/>
    </source>
</evidence>
<dbReference type="InterPro" id="IPR017907">
    <property type="entry name" value="Znf_RING_CS"/>
</dbReference>
<dbReference type="CDD" id="cd12891">
    <property type="entry name" value="SPRY_PRY_C-I_2"/>
    <property type="match status" value="2"/>
</dbReference>
<dbReference type="Gene3D" id="3.30.40.10">
    <property type="entry name" value="Zinc/RING finger domain, C3HC4 (zinc finger)"/>
    <property type="match status" value="2"/>
</dbReference>
<dbReference type="SMART" id="SM00502">
    <property type="entry name" value="BBC"/>
    <property type="match status" value="1"/>
</dbReference>
<dbReference type="GO" id="GO:0008270">
    <property type="term" value="F:zinc ion binding"/>
    <property type="evidence" value="ECO:0007669"/>
    <property type="project" value="UniProtKB-KW"/>
</dbReference>
<dbReference type="EMBL" id="OW240922">
    <property type="protein sequence ID" value="CAH2321036.1"/>
    <property type="molecule type" value="Genomic_DNA"/>
</dbReference>
<evidence type="ECO:0000256" key="6">
    <source>
        <dbReference type="ARBA" id="ARBA00022859"/>
    </source>
</evidence>
<evidence type="ECO:0000256" key="1">
    <source>
        <dbReference type="ARBA" id="ARBA00022588"/>
    </source>
</evidence>
<dbReference type="Gene3D" id="2.60.120.920">
    <property type="match status" value="2"/>
</dbReference>
<keyword evidence="1" id="KW-0399">Innate immunity</keyword>
<dbReference type="Pfam" id="PF00622">
    <property type="entry name" value="SPRY"/>
    <property type="match status" value="2"/>
</dbReference>
<dbReference type="InterPro" id="IPR003879">
    <property type="entry name" value="Butyrophylin_SPRY"/>
</dbReference>
<dbReference type="SMART" id="SM00589">
    <property type="entry name" value="PRY"/>
    <property type="match status" value="2"/>
</dbReference>
<dbReference type="Gene3D" id="3.30.160.60">
    <property type="entry name" value="Classic Zinc Finger"/>
    <property type="match status" value="2"/>
</dbReference>
<dbReference type="InterPro" id="IPR051051">
    <property type="entry name" value="E3_ubiq-ligase_TRIM/RNF"/>
</dbReference>
<feature type="domain" description="B30.2/SPRY" evidence="12">
    <location>
        <begin position="347"/>
        <end position="547"/>
    </location>
</feature>
<keyword evidence="3 8" id="KW-0863">Zinc-finger</keyword>
<dbReference type="InterPro" id="IPR013083">
    <property type="entry name" value="Znf_RING/FYVE/PHD"/>
</dbReference>
<accession>A0AAD1WSZ1</accession>
<dbReference type="SMART" id="SM00449">
    <property type="entry name" value="SPRY"/>
    <property type="match status" value="2"/>
</dbReference>
<feature type="coiled-coil region" evidence="9">
    <location>
        <begin position="177"/>
        <end position="211"/>
    </location>
</feature>
<keyword evidence="4" id="KW-0833">Ubl conjugation pathway</keyword>
<dbReference type="InterPro" id="IPR027370">
    <property type="entry name" value="Znf-RING_euk"/>
</dbReference>
<dbReference type="SUPFAM" id="SSF49899">
    <property type="entry name" value="Concanavalin A-like lectins/glucanases"/>
    <property type="match status" value="2"/>
</dbReference>
<evidence type="ECO:0000313" key="14">
    <source>
        <dbReference type="Proteomes" id="UP001295444"/>
    </source>
</evidence>
<dbReference type="InterPro" id="IPR043136">
    <property type="entry name" value="B30.2/SPRY_sf"/>
</dbReference>
<keyword evidence="14" id="KW-1185">Reference proteome</keyword>
<dbReference type="PROSITE" id="PS50119">
    <property type="entry name" value="ZF_BBOX"/>
    <property type="match status" value="2"/>
</dbReference>
<proteinExistence type="predicted"/>
<dbReference type="Gene3D" id="4.10.830.40">
    <property type="match status" value="1"/>
</dbReference>
<dbReference type="InterPro" id="IPR000315">
    <property type="entry name" value="Znf_B-box"/>
</dbReference>
<dbReference type="GO" id="GO:0045087">
    <property type="term" value="P:innate immune response"/>
    <property type="evidence" value="ECO:0007669"/>
    <property type="project" value="UniProtKB-KW"/>
</dbReference>
<organism evidence="13 14">
    <name type="scientific">Pelobates cultripes</name>
    <name type="common">Western spadefoot toad</name>
    <dbReference type="NCBI Taxonomy" id="61616"/>
    <lineage>
        <taxon>Eukaryota</taxon>
        <taxon>Metazoa</taxon>
        <taxon>Chordata</taxon>
        <taxon>Craniata</taxon>
        <taxon>Vertebrata</taxon>
        <taxon>Euteleostomi</taxon>
        <taxon>Amphibia</taxon>
        <taxon>Batrachia</taxon>
        <taxon>Anura</taxon>
        <taxon>Pelobatoidea</taxon>
        <taxon>Pelobatidae</taxon>
        <taxon>Pelobates</taxon>
    </lineage>
</organism>
<dbReference type="SMART" id="SM00336">
    <property type="entry name" value="BBOX"/>
    <property type="match status" value="2"/>
</dbReference>
<evidence type="ECO:0000259" key="12">
    <source>
        <dbReference type="PROSITE" id="PS50188"/>
    </source>
</evidence>
<evidence type="ECO:0000256" key="8">
    <source>
        <dbReference type="PROSITE-ProRule" id="PRU00024"/>
    </source>
</evidence>
<keyword evidence="7 9" id="KW-0175">Coiled coil</keyword>
<dbReference type="CDD" id="cd16597">
    <property type="entry name" value="RING-HC_TRIM25_C-IV"/>
    <property type="match status" value="1"/>
</dbReference>
<keyword evidence="2" id="KW-0479">Metal-binding</keyword>
<dbReference type="Proteomes" id="UP001295444">
    <property type="component" value="Chromosome 11"/>
</dbReference>
<evidence type="ECO:0000256" key="7">
    <source>
        <dbReference type="ARBA" id="ARBA00023054"/>
    </source>
</evidence>
<dbReference type="InterPro" id="IPR006574">
    <property type="entry name" value="PRY"/>
</dbReference>
<dbReference type="InterPro" id="IPR001870">
    <property type="entry name" value="B30.2/SPRY"/>
</dbReference>
<dbReference type="InterPro" id="IPR013320">
    <property type="entry name" value="ConA-like_dom_sf"/>
</dbReference>
<keyword evidence="5" id="KW-0862">Zinc</keyword>
<evidence type="ECO:0000256" key="2">
    <source>
        <dbReference type="ARBA" id="ARBA00022723"/>
    </source>
</evidence>
<dbReference type="SUPFAM" id="SSF57845">
    <property type="entry name" value="B-box zinc-binding domain"/>
    <property type="match status" value="2"/>
</dbReference>
<dbReference type="Pfam" id="PF15227">
    <property type="entry name" value="zf-C3HC4_4"/>
    <property type="match status" value="1"/>
</dbReference>